<comment type="caution">
    <text evidence="12">The sequence shown here is derived from an EMBL/GenBank/DDBJ whole genome shotgun (WGS) entry which is preliminary data.</text>
</comment>
<name>A0A2T7NTV0_POMCA</name>
<sequence>MGEQKKRLQEFLDKIRRDLDRTIEFWSKYSLDKEHGGYFICLANDGHVYDETKYTWLESRQVWMYARLYNELERFKTPEILATAEHGAQFLLMHMKRKDTGKCYLSLNREGLPVKEQRTIYSECFYLMAMSELHRATGNQQYRDEAIDMMKQILHWVLVDDSGLGRKKLAGNMPADTLAVPMMLLCLIEQLTTMDPDLASSYADTEQWCLSQVTKHVQRDGSVILENVSPDGKELPGCQGRLTVPGHAIEAGWFLLQRAQKLKDPTLKSLAIDKFILTSFNRGWDTKYGGLFYFLDVDGESPVQLEWDMKLWWPHNEAMIALLMAYIERRDADLLEKFSTVFNYCYSHVHSRNAAARVCFHVFDNQKNEDSNDNDTQDLHQHRNSSRRPGT</sequence>
<accession>A0A2T7NTV0</accession>
<evidence type="ECO:0000256" key="8">
    <source>
        <dbReference type="ARBA" id="ARBA00033215"/>
    </source>
</evidence>
<evidence type="ECO:0000313" key="13">
    <source>
        <dbReference type="Proteomes" id="UP000245119"/>
    </source>
</evidence>
<evidence type="ECO:0000256" key="1">
    <source>
        <dbReference type="ARBA" id="ARBA00004878"/>
    </source>
</evidence>
<evidence type="ECO:0000256" key="7">
    <source>
        <dbReference type="ARBA" id="ARBA00031909"/>
    </source>
</evidence>
<organism evidence="12 13">
    <name type="scientific">Pomacea canaliculata</name>
    <name type="common">Golden apple snail</name>
    <dbReference type="NCBI Taxonomy" id="400727"/>
    <lineage>
        <taxon>Eukaryota</taxon>
        <taxon>Metazoa</taxon>
        <taxon>Spiralia</taxon>
        <taxon>Lophotrochozoa</taxon>
        <taxon>Mollusca</taxon>
        <taxon>Gastropoda</taxon>
        <taxon>Caenogastropoda</taxon>
        <taxon>Architaenioglossa</taxon>
        <taxon>Ampullarioidea</taxon>
        <taxon>Ampullariidae</taxon>
        <taxon>Pomacea</taxon>
    </lineage>
</organism>
<evidence type="ECO:0000256" key="5">
    <source>
        <dbReference type="ARBA" id="ARBA00023235"/>
    </source>
</evidence>
<evidence type="ECO:0000256" key="10">
    <source>
        <dbReference type="ARBA" id="ARBA00046544"/>
    </source>
</evidence>
<proteinExistence type="inferred from homology"/>
<keyword evidence="13" id="KW-1185">Reference proteome</keyword>
<evidence type="ECO:0000256" key="2">
    <source>
        <dbReference type="ARBA" id="ARBA00008558"/>
    </source>
</evidence>
<dbReference type="GO" id="GO:0005975">
    <property type="term" value="P:carbohydrate metabolic process"/>
    <property type="evidence" value="ECO:0007669"/>
    <property type="project" value="InterPro"/>
</dbReference>
<evidence type="ECO:0000313" key="12">
    <source>
        <dbReference type="EMBL" id="PVD24610.1"/>
    </source>
</evidence>
<dbReference type="InterPro" id="IPR012341">
    <property type="entry name" value="6hp_glycosidase-like_sf"/>
</dbReference>
<protein>
    <recommendedName>
        <fullName evidence="4">N-acylglucosamine 2-epimerase</fullName>
        <ecNumber evidence="3">5.1.3.8</ecNumber>
    </recommendedName>
    <alternativeName>
        <fullName evidence="8">GlcNAc 2-epimerase</fullName>
    </alternativeName>
    <alternativeName>
        <fullName evidence="6">N-acetyl-D-glucosamine 2-epimerase</fullName>
    </alternativeName>
    <alternativeName>
        <fullName evidence="7">Renin-binding protein</fullName>
    </alternativeName>
</protein>
<dbReference type="AlphaFoldDB" id="A0A2T7NTV0"/>
<evidence type="ECO:0000256" key="4">
    <source>
        <dbReference type="ARBA" id="ARBA00014959"/>
    </source>
</evidence>
<dbReference type="PANTHER" id="PTHR15108">
    <property type="entry name" value="N-ACYLGLUCOSAMINE-2-EPIMERASE"/>
    <property type="match status" value="1"/>
</dbReference>
<dbReference type="EC" id="5.1.3.8" evidence="3"/>
<dbReference type="FunFam" id="1.50.10.10:FF:000021">
    <property type="entry name" value="N-acylglucosamine 2-epimerase"/>
    <property type="match status" value="1"/>
</dbReference>
<feature type="compositionally biased region" description="Basic residues" evidence="11">
    <location>
        <begin position="382"/>
        <end position="391"/>
    </location>
</feature>
<dbReference type="Gene3D" id="1.50.10.10">
    <property type="match status" value="1"/>
</dbReference>
<evidence type="ECO:0000256" key="9">
    <source>
        <dbReference type="ARBA" id="ARBA00034243"/>
    </source>
</evidence>
<dbReference type="EMBL" id="PZQS01000009">
    <property type="protein sequence ID" value="PVD24610.1"/>
    <property type="molecule type" value="Genomic_DNA"/>
</dbReference>
<dbReference type="Proteomes" id="UP000245119">
    <property type="component" value="Linkage Group LG9"/>
</dbReference>
<comment type="subunit">
    <text evidence="10">Homodimer. Forms a heterodimer with renin and inhibits its activity.</text>
</comment>
<dbReference type="InterPro" id="IPR008928">
    <property type="entry name" value="6-hairpin_glycosidase_sf"/>
</dbReference>
<reference evidence="12 13" key="1">
    <citation type="submission" date="2018-04" db="EMBL/GenBank/DDBJ databases">
        <title>The genome of golden apple snail Pomacea canaliculata provides insight into stress tolerance and invasive adaptation.</title>
        <authorList>
            <person name="Liu C."/>
            <person name="Liu B."/>
            <person name="Ren Y."/>
            <person name="Zhang Y."/>
            <person name="Wang H."/>
            <person name="Li S."/>
            <person name="Jiang F."/>
            <person name="Yin L."/>
            <person name="Zhang G."/>
            <person name="Qian W."/>
            <person name="Fan W."/>
        </authorList>
    </citation>
    <scope>NUCLEOTIDE SEQUENCE [LARGE SCALE GENOMIC DNA]</scope>
    <source>
        <strain evidence="12">SZHN2017</strain>
        <tissue evidence="12">Muscle</tissue>
    </source>
</reference>
<dbReference type="InterPro" id="IPR010819">
    <property type="entry name" value="AGE/CE"/>
</dbReference>
<keyword evidence="5" id="KW-0413">Isomerase</keyword>
<feature type="region of interest" description="Disordered" evidence="11">
    <location>
        <begin position="370"/>
        <end position="391"/>
    </location>
</feature>
<gene>
    <name evidence="12" type="ORF">C0Q70_15094</name>
</gene>
<dbReference type="GO" id="GO:0050121">
    <property type="term" value="F:N-acylglucosamine 2-epimerase activity"/>
    <property type="evidence" value="ECO:0007669"/>
    <property type="project" value="UniProtKB-EC"/>
</dbReference>
<comment type="similarity">
    <text evidence="2">Belongs to the N-acylglucosamine 2-epimerase family.</text>
</comment>
<dbReference type="Pfam" id="PF07221">
    <property type="entry name" value="GlcNAc_2-epim"/>
    <property type="match status" value="1"/>
</dbReference>
<dbReference type="SUPFAM" id="SSF48208">
    <property type="entry name" value="Six-hairpin glycosidases"/>
    <property type="match status" value="1"/>
</dbReference>
<dbReference type="OrthoDB" id="414129at2759"/>
<dbReference type="STRING" id="400727.A0A2T7NTV0"/>
<evidence type="ECO:0000256" key="6">
    <source>
        <dbReference type="ARBA" id="ARBA00031608"/>
    </source>
</evidence>
<comment type="pathway">
    <text evidence="1">Amino-sugar metabolism; N-acetylneuraminate degradation.</text>
</comment>
<comment type="catalytic activity">
    <reaction evidence="9">
        <text>an N-acyl-D-glucosamine = an N-acyl-D-mannosamine</text>
        <dbReference type="Rhea" id="RHEA:19033"/>
        <dbReference type="ChEBI" id="CHEBI:16062"/>
        <dbReference type="ChEBI" id="CHEBI:17274"/>
        <dbReference type="EC" id="5.1.3.8"/>
    </reaction>
    <physiologicalReaction direction="left-to-right" evidence="9">
        <dbReference type="Rhea" id="RHEA:19034"/>
    </physiologicalReaction>
    <physiologicalReaction direction="right-to-left" evidence="9">
        <dbReference type="Rhea" id="RHEA:19035"/>
    </physiologicalReaction>
</comment>
<evidence type="ECO:0000256" key="3">
    <source>
        <dbReference type="ARBA" id="ARBA00013176"/>
    </source>
</evidence>
<evidence type="ECO:0000256" key="11">
    <source>
        <dbReference type="SAM" id="MobiDB-lite"/>
    </source>
</evidence>